<sequence>MAVLSFFDTGNVYEKLSPLSMDFPVTIEDVVYPSILHAILLPFLKNSHQRSILLSTRNISALTTHYNEWERKQFEETVATILNEGYQHLLSGDFQTQVYNVGRVLETMHQHKIDGKTNGYVDSSNLNVDVKRLLRDLLSELQHKSIYFHEMWDPLEVMGLNGTKTPVEGMNVVGRTLEALSYHNKRATQYESRETEIYYLHALILYFHHLFQSGEILWRFVGKPIQEIYEEDADFREFLTSQVSFSMIDFVEKEKVVRSFLSNAHPDSFLIEMECQFPGNIAIYYMKKYIQPRKEKLDQEWSSLVLSEFSLSITRETSPHLSEYETIQRTMENILHLSLAQRTHLYHEIIRLYENGKWVSEKLDTLRQERGKVLETIHQLSFITAPRVYKFVEPSVSIGDQLSNVKKGVFTDSFSLSPLLFLLDYRTLIFFTTKVSGCSIYFFFPSIFHYLYFRLFLFYSSPPDSDTDLHYIKLYSKLWKEGLPEEVEEALLSQKTRSVPKQWHDPQYFFDSETSEGHSILYNSLQTLILDRKGEMVSNVISRRIQQHPYLQHLLLTTSLLGWNGFRYISSLKDTFLGYDSPEKEQSFFAWQYHNVVGKSYDKVMEELLKHHEKTKQQFETLSSFVELEKHSFDIVNSQFELIQLFFEKTALYHDILHPNQSKISVEEVIVFTQHLFPFLFRLDALVVVPPPKKEMDRVLDAWSSEKGMTVLSTEAQEYVGRIWVKFWFKLNEKKIPQNAMSPSSTSSLPQNKEEMILFWTAWWNSFLSSFKGDGVKRLCTKSNLVKVLKLILPEKQCSIPNGMMEVGAKEWDCDQEALLKRIAKMKTPHVVDDFVCIQGKWVLKTSKTAKEYEANGPPPNTVLYLYSPLFKNSTDMLANLEEAFPSVRDKAALSRLSFVLYYCVLYSDPSLLSFFS</sequence>
<evidence type="ECO:0000313" key="1">
    <source>
        <dbReference type="EMBL" id="QHT10163.1"/>
    </source>
</evidence>
<dbReference type="AlphaFoldDB" id="A0A6C0D128"/>
<protein>
    <submittedName>
        <fullName evidence="1">Uncharacterized protein</fullName>
    </submittedName>
</protein>
<dbReference type="EMBL" id="MN739518">
    <property type="protein sequence ID" value="QHT10163.1"/>
    <property type="molecule type" value="Genomic_DNA"/>
</dbReference>
<name>A0A6C0D128_9ZZZZ</name>
<reference evidence="1" key="1">
    <citation type="journal article" date="2020" name="Nature">
        <title>Giant virus diversity and host interactions through global metagenomics.</title>
        <authorList>
            <person name="Schulz F."/>
            <person name="Roux S."/>
            <person name="Paez-Espino D."/>
            <person name="Jungbluth S."/>
            <person name="Walsh D.A."/>
            <person name="Denef V.J."/>
            <person name="McMahon K.D."/>
            <person name="Konstantinidis K.T."/>
            <person name="Eloe-Fadrosh E.A."/>
            <person name="Kyrpides N.C."/>
            <person name="Woyke T."/>
        </authorList>
    </citation>
    <scope>NUCLEOTIDE SEQUENCE</scope>
    <source>
        <strain evidence="1">GVMAG-M-3300023174-104</strain>
    </source>
</reference>
<organism evidence="1">
    <name type="scientific">viral metagenome</name>
    <dbReference type="NCBI Taxonomy" id="1070528"/>
    <lineage>
        <taxon>unclassified sequences</taxon>
        <taxon>metagenomes</taxon>
        <taxon>organismal metagenomes</taxon>
    </lineage>
</organism>
<accession>A0A6C0D128</accession>
<proteinExistence type="predicted"/>